<keyword evidence="4" id="KW-1003">Cell membrane</keyword>
<keyword evidence="5" id="KW-0812">Transmembrane</keyword>
<dbReference type="PANTHER" id="PTHR24223">
    <property type="entry name" value="ATP-BINDING CASSETTE SUB-FAMILY C"/>
    <property type="match status" value="1"/>
</dbReference>
<dbReference type="SUPFAM" id="SSF52540">
    <property type="entry name" value="P-loop containing nucleoside triphosphate hydrolases"/>
    <property type="match status" value="1"/>
</dbReference>
<dbReference type="SMART" id="SM00382">
    <property type="entry name" value="AAA"/>
    <property type="match status" value="1"/>
</dbReference>
<name>J4UVY2_BEAB2</name>
<comment type="similarity">
    <text evidence="2">Belongs to the ABC transporter superfamily. ABCC family. Conjugate transporter (TC 3.A.1.208) subfamily.</text>
</comment>
<evidence type="ECO:0000256" key="9">
    <source>
        <dbReference type="ARBA" id="ARBA00023136"/>
    </source>
</evidence>
<evidence type="ECO:0000256" key="1">
    <source>
        <dbReference type="ARBA" id="ARBA00004651"/>
    </source>
</evidence>
<feature type="chain" id="PRO_5003780903" evidence="11">
    <location>
        <begin position="23"/>
        <end position="286"/>
    </location>
</feature>
<dbReference type="STRING" id="655819.J4UVY2"/>
<organism evidence="13 14">
    <name type="scientific">Beauveria bassiana (strain ARSEF 2860)</name>
    <name type="common">White muscardine disease fungus</name>
    <name type="synonym">Tritirachium shiotae</name>
    <dbReference type="NCBI Taxonomy" id="655819"/>
    <lineage>
        <taxon>Eukaryota</taxon>
        <taxon>Fungi</taxon>
        <taxon>Dikarya</taxon>
        <taxon>Ascomycota</taxon>
        <taxon>Pezizomycotina</taxon>
        <taxon>Sordariomycetes</taxon>
        <taxon>Hypocreomycetidae</taxon>
        <taxon>Hypocreales</taxon>
        <taxon>Cordycipitaceae</taxon>
        <taxon>Beauveria</taxon>
    </lineage>
</organism>
<dbReference type="Pfam" id="PF00005">
    <property type="entry name" value="ABC_tran"/>
    <property type="match status" value="1"/>
</dbReference>
<sequence length="286" mass="31506">MNWMKSCTSLRLLTGYITPTYAQLWHGTSFSKTVVAFSASLIGGGFQRVREYAQLAPEKDCVTKSSEYVPANWPKTGAVELRNVTVRYNPDGQDILKSISLRIEPGERIAIVGRTGSGKSTLISSLLRFANVVSGQILHDGVDLHAIPHKRLRQCISTIPQEAQLFQGTLASYLDPSETVPESELQNALDVCQRILQSADEAGERLTLSTIVKSKGENFSHGQRQVLSLCRVLIRHSKLILLDEATSSMDARTDASVQEALRTELSRIGGKNRVLITVAHRLQHGL</sequence>
<reference evidence="13 14" key="1">
    <citation type="journal article" date="2012" name="Sci. Rep.">
        <title>Genomic perspectives on the evolution of fungal entomopathogenicity in Beauveria bassiana.</title>
        <authorList>
            <person name="Xiao G."/>
            <person name="Ying S.H."/>
            <person name="Zheng P."/>
            <person name="Wang Z.L."/>
            <person name="Zhang S."/>
            <person name="Xie X.Q."/>
            <person name="Shang Y."/>
            <person name="St Leger R.J."/>
            <person name="Zhao G.P."/>
            <person name="Wang C."/>
            <person name="Feng M.G."/>
        </authorList>
    </citation>
    <scope>NUCLEOTIDE SEQUENCE [LARGE SCALE GENOMIC DNA]</scope>
    <source>
        <strain evidence="13 14">ARSEF 2860</strain>
    </source>
</reference>
<keyword evidence="3" id="KW-0813">Transport</keyword>
<evidence type="ECO:0000313" key="13">
    <source>
        <dbReference type="EMBL" id="EJP70372.1"/>
    </source>
</evidence>
<dbReference type="GO" id="GO:0005886">
    <property type="term" value="C:plasma membrane"/>
    <property type="evidence" value="ECO:0007669"/>
    <property type="project" value="UniProtKB-SubCell"/>
</dbReference>
<protein>
    <submittedName>
        <fullName evidence="13">ABC transporter</fullName>
    </submittedName>
</protein>
<keyword evidence="7" id="KW-0067">ATP-binding</keyword>
<dbReference type="FunFam" id="3.40.50.300:FF:002145">
    <property type="entry name" value="ABC transporter (MsbA subfamily)"/>
    <property type="match status" value="1"/>
</dbReference>
<keyword evidence="14" id="KW-1185">Reference proteome</keyword>
<dbReference type="Gene3D" id="3.40.50.300">
    <property type="entry name" value="P-loop containing nucleotide triphosphate hydrolases"/>
    <property type="match status" value="1"/>
</dbReference>
<keyword evidence="9" id="KW-0472">Membrane</keyword>
<evidence type="ECO:0000256" key="10">
    <source>
        <dbReference type="ARBA" id="ARBA00023180"/>
    </source>
</evidence>
<keyword evidence="6" id="KW-0547">Nucleotide-binding</keyword>
<dbReference type="AlphaFoldDB" id="J4UVY2"/>
<dbReference type="GeneID" id="19883014"/>
<feature type="signal peptide" evidence="11">
    <location>
        <begin position="1"/>
        <end position="22"/>
    </location>
</feature>
<dbReference type="InterPro" id="IPR027417">
    <property type="entry name" value="P-loop_NTPase"/>
</dbReference>
<evidence type="ECO:0000259" key="12">
    <source>
        <dbReference type="PROSITE" id="PS50893"/>
    </source>
</evidence>
<proteinExistence type="inferred from homology"/>
<dbReference type="GO" id="GO:0042626">
    <property type="term" value="F:ATPase-coupled transmembrane transporter activity"/>
    <property type="evidence" value="ECO:0007669"/>
    <property type="project" value="TreeGrafter"/>
</dbReference>
<dbReference type="PROSITE" id="PS50893">
    <property type="entry name" value="ABC_TRANSPORTER_2"/>
    <property type="match status" value="1"/>
</dbReference>
<comment type="subcellular location">
    <subcellularLocation>
        <location evidence="1">Cell membrane</location>
        <topology evidence="1">Multi-pass membrane protein</topology>
    </subcellularLocation>
</comment>
<dbReference type="Proteomes" id="UP000002762">
    <property type="component" value="Unassembled WGS sequence"/>
</dbReference>
<evidence type="ECO:0000256" key="5">
    <source>
        <dbReference type="ARBA" id="ARBA00022692"/>
    </source>
</evidence>
<dbReference type="InterPro" id="IPR017871">
    <property type="entry name" value="ABC_transporter-like_CS"/>
</dbReference>
<dbReference type="InterPro" id="IPR003439">
    <property type="entry name" value="ABC_transporter-like_ATP-bd"/>
</dbReference>
<dbReference type="FunCoup" id="J4UVY2">
    <property type="interactions" value="32"/>
</dbReference>
<evidence type="ECO:0000256" key="2">
    <source>
        <dbReference type="ARBA" id="ARBA00009726"/>
    </source>
</evidence>
<keyword evidence="11" id="KW-0732">Signal</keyword>
<gene>
    <name evidence="13" type="ORF">BBA_00002</name>
</gene>
<evidence type="ECO:0000256" key="7">
    <source>
        <dbReference type="ARBA" id="ARBA00022840"/>
    </source>
</evidence>
<evidence type="ECO:0000313" key="14">
    <source>
        <dbReference type="Proteomes" id="UP000002762"/>
    </source>
</evidence>
<feature type="domain" description="ABC transporter" evidence="12">
    <location>
        <begin position="79"/>
        <end position="286"/>
    </location>
</feature>
<keyword evidence="10" id="KW-0325">Glycoprotein</keyword>
<dbReference type="PANTHER" id="PTHR24223:SF356">
    <property type="entry name" value="ATP-BINDING CASSETTE TRANSPORTER ABC4"/>
    <property type="match status" value="1"/>
</dbReference>
<evidence type="ECO:0000256" key="8">
    <source>
        <dbReference type="ARBA" id="ARBA00022989"/>
    </source>
</evidence>
<dbReference type="HOGENOM" id="CLU_000604_1_9_1"/>
<dbReference type="InParanoid" id="J4UVY2"/>
<dbReference type="RefSeq" id="XP_008593321.1">
    <property type="nucleotide sequence ID" value="XM_008595099.1"/>
</dbReference>
<dbReference type="PROSITE" id="PS00211">
    <property type="entry name" value="ABC_TRANSPORTER_1"/>
    <property type="match status" value="1"/>
</dbReference>
<dbReference type="EMBL" id="JH725150">
    <property type="protein sequence ID" value="EJP70372.1"/>
    <property type="molecule type" value="Genomic_DNA"/>
</dbReference>
<evidence type="ECO:0000256" key="4">
    <source>
        <dbReference type="ARBA" id="ARBA00022475"/>
    </source>
</evidence>
<dbReference type="InterPro" id="IPR003593">
    <property type="entry name" value="AAA+_ATPase"/>
</dbReference>
<dbReference type="GO" id="GO:0016887">
    <property type="term" value="F:ATP hydrolysis activity"/>
    <property type="evidence" value="ECO:0007669"/>
    <property type="project" value="InterPro"/>
</dbReference>
<dbReference type="GO" id="GO:0005524">
    <property type="term" value="F:ATP binding"/>
    <property type="evidence" value="ECO:0007669"/>
    <property type="project" value="UniProtKB-KW"/>
</dbReference>
<evidence type="ECO:0000256" key="3">
    <source>
        <dbReference type="ARBA" id="ARBA00022448"/>
    </source>
</evidence>
<evidence type="ECO:0000256" key="6">
    <source>
        <dbReference type="ARBA" id="ARBA00022741"/>
    </source>
</evidence>
<evidence type="ECO:0000256" key="11">
    <source>
        <dbReference type="SAM" id="SignalP"/>
    </source>
</evidence>
<accession>J4UVY2</accession>
<keyword evidence="8" id="KW-1133">Transmembrane helix</keyword>
<dbReference type="InterPro" id="IPR050173">
    <property type="entry name" value="ABC_transporter_C-like"/>
</dbReference>